<evidence type="ECO:0008006" key="9">
    <source>
        <dbReference type="Google" id="ProtNLM"/>
    </source>
</evidence>
<reference evidence="7" key="1">
    <citation type="submission" date="2021-07" db="EMBL/GenBank/DDBJ databases">
        <authorList>
            <person name="Durling M."/>
        </authorList>
    </citation>
    <scope>NUCLEOTIDE SEQUENCE</scope>
</reference>
<sequence length="502" mass="56758">MSNIVKVSKLCNLHQKRKGRAWYHWYSAEDSPEERKLLLKLDLLIIPYAIAAYWIKGVDQTNISNAYVSGLKDDLGFAGDELVRLNSMYIAGAVIGQLPFTLLFPMFPMNWIIPGMEVGWGLFTLLQYRVESFAELAAYRFMVGFFEVLIMYLALGTEVMNWDVEEGYSSWGFCLERLLQACFKVQHLKIFTGSGEWLGGGKQFPYLLAETPSLNWDFYRWMFIICALITIPIAIAGVLIWPGTPARPNRLVLSEIEISKAKARLAANKSDIYEKPHETRFQLVKRIVTDRKLWILTLWNTLYWNASTTFYRPDLLWLKSLKRFSTPRVNQLGAIAPSLGMAYCLFVNFSMDLLWGPSGAITFALSWNTIAMIILAIWDVPESAKWFAFNSIYTHSAMSSVLNGWTNDILRDDAVGRGFTLTFMNLFSQSSTAWTGLLAFPTSEAPRFLTGYIYAAVMSVLVVNFTFAVILPLSKGVDRSLVVESEVEVTVGSKSSSNEKGS</sequence>
<dbReference type="Proteomes" id="UP000701801">
    <property type="component" value="Unassembled WGS sequence"/>
</dbReference>
<feature type="transmembrane region" description="Helical" evidence="6">
    <location>
        <begin position="137"/>
        <end position="155"/>
    </location>
</feature>
<feature type="transmembrane region" description="Helical" evidence="6">
    <location>
        <begin position="361"/>
        <end position="380"/>
    </location>
</feature>
<name>A0A9N9LRY2_9HELO</name>
<keyword evidence="3 6" id="KW-0812">Transmembrane</keyword>
<accession>A0A9N9LRY2</accession>
<keyword evidence="2" id="KW-0813">Transport</keyword>
<evidence type="ECO:0000256" key="6">
    <source>
        <dbReference type="SAM" id="Phobius"/>
    </source>
</evidence>
<keyword evidence="8" id="KW-1185">Reference proteome</keyword>
<dbReference type="PANTHER" id="PTHR43791:SF15">
    <property type="entry name" value="TRANSPORTER SEO1-RELATED"/>
    <property type="match status" value="1"/>
</dbReference>
<dbReference type="SUPFAM" id="SSF103473">
    <property type="entry name" value="MFS general substrate transporter"/>
    <property type="match status" value="2"/>
</dbReference>
<dbReference type="InterPro" id="IPR036259">
    <property type="entry name" value="MFS_trans_sf"/>
</dbReference>
<comment type="caution">
    <text evidence="7">The sequence shown here is derived from an EMBL/GenBank/DDBJ whole genome shotgun (WGS) entry which is preliminary data.</text>
</comment>
<dbReference type="EMBL" id="CAJVRM010000223">
    <property type="protein sequence ID" value="CAG8977546.1"/>
    <property type="molecule type" value="Genomic_DNA"/>
</dbReference>
<dbReference type="OrthoDB" id="3639251at2759"/>
<dbReference type="AlphaFoldDB" id="A0A9N9LRY2"/>
<keyword evidence="4 6" id="KW-1133">Transmembrane helix</keyword>
<feature type="transmembrane region" description="Helical" evidence="6">
    <location>
        <begin position="218"/>
        <end position="241"/>
    </location>
</feature>
<evidence type="ECO:0000256" key="1">
    <source>
        <dbReference type="ARBA" id="ARBA00004141"/>
    </source>
</evidence>
<organism evidence="7 8">
    <name type="scientific">Hymenoscyphus albidus</name>
    <dbReference type="NCBI Taxonomy" id="595503"/>
    <lineage>
        <taxon>Eukaryota</taxon>
        <taxon>Fungi</taxon>
        <taxon>Dikarya</taxon>
        <taxon>Ascomycota</taxon>
        <taxon>Pezizomycotina</taxon>
        <taxon>Leotiomycetes</taxon>
        <taxon>Helotiales</taxon>
        <taxon>Helotiaceae</taxon>
        <taxon>Hymenoscyphus</taxon>
    </lineage>
</organism>
<evidence type="ECO:0000256" key="2">
    <source>
        <dbReference type="ARBA" id="ARBA00022448"/>
    </source>
</evidence>
<dbReference type="GO" id="GO:0016020">
    <property type="term" value="C:membrane"/>
    <property type="evidence" value="ECO:0007669"/>
    <property type="project" value="UniProtKB-SubCell"/>
</dbReference>
<dbReference type="Gene3D" id="1.20.1250.20">
    <property type="entry name" value="MFS general substrate transporter like domains"/>
    <property type="match status" value="1"/>
</dbReference>
<evidence type="ECO:0000313" key="7">
    <source>
        <dbReference type="EMBL" id="CAG8977546.1"/>
    </source>
</evidence>
<proteinExistence type="predicted"/>
<dbReference type="GO" id="GO:0022857">
    <property type="term" value="F:transmembrane transporter activity"/>
    <property type="evidence" value="ECO:0007669"/>
    <property type="project" value="TreeGrafter"/>
</dbReference>
<keyword evidence="5 6" id="KW-0472">Membrane</keyword>
<evidence type="ECO:0000256" key="4">
    <source>
        <dbReference type="ARBA" id="ARBA00022989"/>
    </source>
</evidence>
<evidence type="ECO:0000256" key="3">
    <source>
        <dbReference type="ARBA" id="ARBA00022692"/>
    </source>
</evidence>
<evidence type="ECO:0000313" key="8">
    <source>
        <dbReference type="Proteomes" id="UP000701801"/>
    </source>
</evidence>
<dbReference type="PANTHER" id="PTHR43791">
    <property type="entry name" value="PERMEASE-RELATED"/>
    <property type="match status" value="1"/>
</dbReference>
<protein>
    <recommendedName>
        <fullName evidence="9">Vitamin H transporter</fullName>
    </recommendedName>
</protein>
<feature type="transmembrane region" description="Helical" evidence="6">
    <location>
        <begin position="331"/>
        <end position="349"/>
    </location>
</feature>
<gene>
    <name evidence="7" type="ORF">HYALB_00012352</name>
</gene>
<evidence type="ECO:0000256" key="5">
    <source>
        <dbReference type="ARBA" id="ARBA00023136"/>
    </source>
</evidence>
<feature type="transmembrane region" description="Helical" evidence="6">
    <location>
        <begin position="452"/>
        <end position="471"/>
    </location>
</feature>
<comment type="subcellular location">
    <subcellularLocation>
        <location evidence="1">Membrane</location>
        <topology evidence="1">Multi-pass membrane protein</topology>
    </subcellularLocation>
</comment>